<evidence type="ECO:0000313" key="2">
    <source>
        <dbReference type="EMBL" id="MBC5717586.1"/>
    </source>
</evidence>
<keyword evidence="1" id="KW-0472">Membrane</keyword>
<proteinExistence type="predicted"/>
<sequence>MWCAVALGLCALLCLRGLIGRLLRLVLRSGAGLVLLAALARFGSALGLGLGVNLTNALVLGLLGAPGFALLCLLHWVLGQTA</sequence>
<keyword evidence="1" id="KW-0812">Transmembrane</keyword>
<gene>
    <name evidence="2" type="ORF">H8S55_09670</name>
</gene>
<dbReference type="EMBL" id="JACOPN010000006">
    <property type="protein sequence ID" value="MBC5717586.1"/>
    <property type="molecule type" value="Genomic_DNA"/>
</dbReference>
<accession>A0A8J6M5Z1</accession>
<protein>
    <submittedName>
        <fullName evidence="2">Pro-sigmaK processing inhibitor BofA family protein</fullName>
    </submittedName>
</protein>
<evidence type="ECO:0000313" key="3">
    <source>
        <dbReference type="Proteomes" id="UP000602260"/>
    </source>
</evidence>
<dbReference type="Pfam" id="PF07441">
    <property type="entry name" value="BofA"/>
    <property type="match status" value="1"/>
</dbReference>
<reference evidence="2" key="1">
    <citation type="submission" date="2020-08" db="EMBL/GenBank/DDBJ databases">
        <title>Genome public.</title>
        <authorList>
            <person name="Liu C."/>
            <person name="Sun Q."/>
        </authorList>
    </citation>
    <scope>NUCLEOTIDE SEQUENCE</scope>
    <source>
        <strain evidence="2">BX5</strain>
    </source>
</reference>
<keyword evidence="3" id="KW-1185">Reference proteome</keyword>
<keyword evidence="1" id="KW-1133">Transmembrane helix</keyword>
<name>A0A8J6M5Z1_9FIRM</name>
<dbReference type="Proteomes" id="UP000602260">
    <property type="component" value="Unassembled WGS sequence"/>
</dbReference>
<comment type="caution">
    <text evidence="2">The sequence shown here is derived from an EMBL/GenBank/DDBJ whole genome shotgun (WGS) entry which is preliminary data.</text>
</comment>
<organism evidence="2 3">
    <name type="scientific">Flintibacter faecis</name>
    <dbReference type="NCBI Taxonomy" id="2763047"/>
    <lineage>
        <taxon>Bacteria</taxon>
        <taxon>Bacillati</taxon>
        <taxon>Bacillota</taxon>
        <taxon>Clostridia</taxon>
        <taxon>Eubacteriales</taxon>
        <taxon>Flintibacter</taxon>
    </lineage>
</organism>
<feature type="transmembrane region" description="Helical" evidence="1">
    <location>
        <begin position="30"/>
        <end position="50"/>
    </location>
</feature>
<evidence type="ECO:0000256" key="1">
    <source>
        <dbReference type="SAM" id="Phobius"/>
    </source>
</evidence>
<dbReference type="InterPro" id="IPR010001">
    <property type="entry name" value="BofA"/>
</dbReference>
<feature type="transmembrane region" description="Helical" evidence="1">
    <location>
        <begin position="57"/>
        <end position="78"/>
    </location>
</feature>
<dbReference type="AlphaFoldDB" id="A0A8J6M5Z1"/>